<dbReference type="SMART" id="SM00853">
    <property type="entry name" value="MutL_C"/>
    <property type="match status" value="1"/>
</dbReference>
<evidence type="ECO:0000259" key="4">
    <source>
        <dbReference type="SMART" id="SM00853"/>
    </source>
</evidence>
<evidence type="ECO:0000256" key="2">
    <source>
        <dbReference type="ARBA" id="ARBA00022763"/>
    </source>
</evidence>
<dbReference type="InterPro" id="IPR038973">
    <property type="entry name" value="MutL/Mlh/Pms-like"/>
</dbReference>
<dbReference type="SUPFAM" id="SSF118116">
    <property type="entry name" value="DNA mismatch repair protein MutL"/>
    <property type="match status" value="1"/>
</dbReference>
<dbReference type="Gene3D" id="3.30.1370.100">
    <property type="entry name" value="MutL, C-terminal domain, regulatory subdomain"/>
    <property type="match status" value="1"/>
</dbReference>
<dbReference type="Pfam" id="PF13589">
    <property type="entry name" value="HATPase_c_3"/>
    <property type="match status" value="1"/>
</dbReference>
<feature type="domain" description="MutL C-terminal dimerisation" evidence="4">
    <location>
        <begin position="602"/>
        <end position="745"/>
    </location>
</feature>
<dbReference type="SMART" id="SM01340">
    <property type="entry name" value="DNA_mis_repair"/>
    <property type="match status" value="1"/>
</dbReference>
<dbReference type="GO" id="GO:0140664">
    <property type="term" value="F:ATP-dependent DNA damage sensor activity"/>
    <property type="evidence" value="ECO:0007669"/>
    <property type="project" value="InterPro"/>
</dbReference>
<dbReference type="CDD" id="cd03484">
    <property type="entry name" value="MutL_Trans_hPMS_2_like"/>
    <property type="match status" value="1"/>
</dbReference>
<dbReference type="Gene3D" id="3.30.565.10">
    <property type="entry name" value="Histidine kinase-like ATPase, C-terminal domain"/>
    <property type="match status" value="1"/>
</dbReference>
<evidence type="ECO:0000256" key="1">
    <source>
        <dbReference type="ARBA" id="ARBA00006082"/>
    </source>
</evidence>
<keyword evidence="2" id="KW-0227">DNA damage</keyword>
<dbReference type="Gene3D" id="3.30.1540.20">
    <property type="entry name" value="MutL, C-terminal domain, dimerisation subdomain"/>
    <property type="match status" value="1"/>
</dbReference>
<dbReference type="InterPro" id="IPR014762">
    <property type="entry name" value="DNA_mismatch_repair_CS"/>
</dbReference>
<dbReference type="PANTHER" id="PTHR10073">
    <property type="entry name" value="DNA MISMATCH REPAIR PROTEIN MLH, PMS, MUTL"/>
    <property type="match status" value="1"/>
</dbReference>
<dbReference type="InterPro" id="IPR020568">
    <property type="entry name" value="Ribosomal_Su5_D2-typ_SF"/>
</dbReference>
<dbReference type="InterPro" id="IPR036890">
    <property type="entry name" value="HATPase_C_sf"/>
</dbReference>
<comment type="similarity">
    <text evidence="1">Belongs to the DNA mismatch repair MutL/HexB family.</text>
</comment>
<dbReference type="GO" id="GO:0006298">
    <property type="term" value="P:mismatch repair"/>
    <property type="evidence" value="ECO:0007669"/>
    <property type="project" value="InterPro"/>
</dbReference>
<evidence type="ECO:0000256" key="3">
    <source>
        <dbReference type="ARBA" id="ARBA00023204"/>
    </source>
</evidence>
<proteinExistence type="inferred from homology"/>
<dbReference type="FunFam" id="3.30.565.10:FF:000003">
    <property type="entry name" value="DNA mismatch repair endonuclease MutL"/>
    <property type="match status" value="1"/>
</dbReference>
<gene>
    <name evidence="6" type="ORF">CAMP_LOCUS245</name>
</gene>
<dbReference type="EMBL" id="CANHGI010000001">
    <property type="protein sequence ID" value="CAI5437608.1"/>
    <property type="molecule type" value="Genomic_DNA"/>
</dbReference>
<dbReference type="GO" id="GO:0016887">
    <property type="term" value="F:ATP hydrolysis activity"/>
    <property type="evidence" value="ECO:0007669"/>
    <property type="project" value="InterPro"/>
</dbReference>
<dbReference type="Pfam" id="PF08676">
    <property type="entry name" value="MutL_C"/>
    <property type="match status" value="1"/>
</dbReference>
<dbReference type="InterPro" id="IPR042121">
    <property type="entry name" value="MutL_C_regsub"/>
</dbReference>
<dbReference type="InterPro" id="IPR014790">
    <property type="entry name" value="MutL_C"/>
</dbReference>
<dbReference type="CDD" id="cd16926">
    <property type="entry name" value="HATPase_MutL-MLH-PMS-like"/>
    <property type="match status" value="1"/>
</dbReference>
<dbReference type="GO" id="GO:0032389">
    <property type="term" value="C:MutLalpha complex"/>
    <property type="evidence" value="ECO:0007669"/>
    <property type="project" value="TreeGrafter"/>
</dbReference>
<dbReference type="SUPFAM" id="SSF54211">
    <property type="entry name" value="Ribosomal protein S5 domain 2-like"/>
    <property type="match status" value="1"/>
</dbReference>
<feature type="domain" description="DNA mismatch repair protein S5" evidence="5">
    <location>
        <begin position="219"/>
        <end position="358"/>
    </location>
</feature>
<dbReference type="Proteomes" id="UP001152747">
    <property type="component" value="Unassembled WGS sequence"/>
</dbReference>
<dbReference type="GO" id="GO:0005524">
    <property type="term" value="F:ATP binding"/>
    <property type="evidence" value="ECO:0007669"/>
    <property type="project" value="InterPro"/>
</dbReference>
<dbReference type="PANTHER" id="PTHR10073:SF52">
    <property type="entry name" value="MISMATCH REPAIR ENDONUCLEASE PMS2"/>
    <property type="match status" value="1"/>
</dbReference>
<comment type="caution">
    <text evidence="6">The sequence shown here is derived from an EMBL/GenBank/DDBJ whole genome shotgun (WGS) entry which is preliminary data.</text>
</comment>
<dbReference type="AlphaFoldDB" id="A0A9P1I3F0"/>
<dbReference type="InterPro" id="IPR013507">
    <property type="entry name" value="DNA_mismatch_S5_2-like"/>
</dbReference>
<dbReference type="PROSITE" id="PS00058">
    <property type="entry name" value="DNA_MISMATCH_REPAIR_1"/>
    <property type="match status" value="1"/>
</dbReference>
<keyword evidence="3" id="KW-0234">DNA repair</keyword>
<reference evidence="6" key="1">
    <citation type="submission" date="2022-11" db="EMBL/GenBank/DDBJ databases">
        <authorList>
            <person name="Kikuchi T."/>
        </authorList>
    </citation>
    <scope>NUCLEOTIDE SEQUENCE</scope>
    <source>
        <strain evidence="6">PS1010</strain>
    </source>
</reference>
<dbReference type="SUPFAM" id="SSF55874">
    <property type="entry name" value="ATPase domain of HSP90 chaperone/DNA topoisomerase II/histidine kinase"/>
    <property type="match status" value="1"/>
</dbReference>
<name>A0A9P1I3F0_9PELO</name>
<organism evidence="6 7">
    <name type="scientific">Caenorhabditis angaria</name>
    <dbReference type="NCBI Taxonomy" id="860376"/>
    <lineage>
        <taxon>Eukaryota</taxon>
        <taxon>Metazoa</taxon>
        <taxon>Ecdysozoa</taxon>
        <taxon>Nematoda</taxon>
        <taxon>Chromadorea</taxon>
        <taxon>Rhabditida</taxon>
        <taxon>Rhabditina</taxon>
        <taxon>Rhabditomorpha</taxon>
        <taxon>Rhabditoidea</taxon>
        <taxon>Rhabditidae</taxon>
        <taxon>Peloderinae</taxon>
        <taxon>Caenorhabditis</taxon>
    </lineage>
</organism>
<accession>A0A9P1I3F0</accession>
<dbReference type="Gene3D" id="3.30.230.10">
    <property type="match status" value="1"/>
</dbReference>
<evidence type="ECO:0000313" key="7">
    <source>
        <dbReference type="Proteomes" id="UP001152747"/>
    </source>
</evidence>
<keyword evidence="7" id="KW-1185">Reference proteome</keyword>
<dbReference type="NCBIfam" id="TIGR00585">
    <property type="entry name" value="mutl"/>
    <property type="match status" value="1"/>
</dbReference>
<dbReference type="InterPro" id="IPR002099">
    <property type="entry name" value="MutL/Mlh/PMS"/>
</dbReference>
<evidence type="ECO:0000259" key="5">
    <source>
        <dbReference type="SMART" id="SM01340"/>
    </source>
</evidence>
<sequence>MSQKRKIERISEEVAERITTAQVVVSLASAIRQLVDNSIDAGSTIIDIRAKNNGFDSLEVQDNGCGIEVKNFDALCKPHSTSKLTDFSDFDKLSTLGFRGEALNALCALSTVTIFTKSSDASIGTRLKYDHRGNIIEQKSAARETGTTILIENLFETLPVRRKQLEKSAKRDFFKLLATVQSFCLMRPNIKFLCTNMMGNKKQNIICTPGGNSTIRDVVSNLFGISGEKSQLIEIKTETPNEEILEIYGIQRKEIDIFDFIKITGFISNCEHGCGRSTSDRQFVYINNRPVDYSRVCATVNEVYRSFNKSQYPIFILFIEVPGDKIDVNVTPDKKTVMFEKEKHLLALLRSSIIATFQPILGSHSTIRSSVEDRRNCSFYSSQSSANSTLNESNLDLDSTSILTDPNGSLPNISDLINQQPKSKKSKTMADFVFRKETPEVDRSYEIEILSKEKETSFANVPKELSRTNQSTYKIEFLSKEKENSGIRKIEPKILENMSRAFETCANPRKETIIESNEEEDDEIIMIAKEEPAFVRRKPKGTLKFNMNNLRDRLKTLKIDDKNQDSQKEFEFSAEIRPEENNQAEEQLSRSLRKEDFEKMRIIGQFNKGFIITELRNNLFIIDQHASDEKYNFEKLQKSAKLTKQPLFAPTPLNFGAVQEMIIRENLHIFRSNGFEFNFKEIDGCLKTYMTARPEILSHHLTNSDLEEIVAMVSEYPNQMYRPAKIRKIFASRACRKSIMIGKALDDREMRKVVRNLAKLDQPWNCPHGRPTIRHLKKLNIE</sequence>
<dbReference type="InterPro" id="IPR014721">
    <property type="entry name" value="Ribsml_uS5_D2-typ_fold_subgr"/>
</dbReference>
<dbReference type="OrthoDB" id="10254304at2759"/>
<evidence type="ECO:0000313" key="6">
    <source>
        <dbReference type="EMBL" id="CAI5437608.1"/>
    </source>
</evidence>
<dbReference type="InterPro" id="IPR042120">
    <property type="entry name" value="MutL_C_dimsub"/>
</dbReference>
<dbReference type="GO" id="GO:0030983">
    <property type="term" value="F:mismatched DNA binding"/>
    <property type="evidence" value="ECO:0007669"/>
    <property type="project" value="InterPro"/>
</dbReference>
<dbReference type="Pfam" id="PF01119">
    <property type="entry name" value="DNA_mis_repair"/>
    <property type="match status" value="1"/>
</dbReference>
<dbReference type="FunFam" id="3.30.1370.100:FF:000001">
    <property type="entry name" value="Mismatch repair endonuclease pms1, putative"/>
    <property type="match status" value="1"/>
</dbReference>
<protein>
    <submittedName>
        <fullName evidence="6">Uncharacterized protein</fullName>
    </submittedName>
</protein>
<dbReference type="InterPro" id="IPR037198">
    <property type="entry name" value="MutL_C_sf"/>
</dbReference>